<gene>
    <name evidence="2" type="ORF">IAB36_02855</name>
</gene>
<dbReference type="Proteomes" id="UP000886749">
    <property type="component" value="Unassembled WGS sequence"/>
</dbReference>
<evidence type="ECO:0000313" key="3">
    <source>
        <dbReference type="Proteomes" id="UP000886749"/>
    </source>
</evidence>
<accession>A0A9D1AHW7</accession>
<reference evidence="2" key="2">
    <citation type="journal article" date="2021" name="PeerJ">
        <title>Extensive microbial diversity within the chicken gut microbiome revealed by metagenomics and culture.</title>
        <authorList>
            <person name="Gilroy R."/>
            <person name="Ravi A."/>
            <person name="Getino M."/>
            <person name="Pursley I."/>
            <person name="Horton D.L."/>
            <person name="Alikhan N.F."/>
            <person name="Baker D."/>
            <person name="Gharbi K."/>
            <person name="Hall N."/>
            <person name="Watson M."/>
            <person name="Adriaenssens E.M."/>
            <person name="Foster-Nyarko E."/>
            <person name="Jarju S."/>
            <person name="Secka A."/>
            <person name="Antonio M."/>
            <person name="Oren A."/>
            <person name="Chaudhuri R.R."/>
            <person name="La Ragione R."/>
            <person name="Hildebrand F."/>
            <person name="Pallen M.J."/>
        </authorList>
    </citation>
    <scope>NUCLEOTIDE SEQUENCE</scope>
    <source>
        <strain evidence="2">CHK184-25365</strain>
    </source>
</reference>
<dbReference type="AlphaFoldDB" id="A0A9D1AHW7"/>
<sequence>MKKTKLFFFGAVAGSCLAICLLLGVLGKASQPQGDTTVTLTLSQTGQTITLPLEEYVVGVLLAELPPSYHPDCFRALAVAVRTLAVKNNGTLSDDPAVCQGYWTAQTASAKLGEAYPTALEQAQAAARDTEGFVLTYQGKPALTSYFACSSGATCSSQWVWGGDLPYLTGVDSPWDTTSSDYCSTQTISRETLEQWGQDLPVVTAQADNGYVLSLTWGEETLTGEQARQRLGLKSGCFTLQEELDGSLTATVYGYGHGVGMSIYGANAMAKEGNRWEEILAWYYPGCQISKNSQKGD</sequence>
<dbReference type="InterPro" id="IPR013486">
    <property type="entry name" value="SpoIID/LytB"/>
</dbReference>
<feature type="domain" description="Sporulation stage II protein D amidase enhancer LytB N-terminal" evidence="1">
    <location>
        <begin position="46"/>
        <end position="137"/>
    </location>
</feature>
<dbReference type="NCBIfam" id="TIGR02669">
    <property type="entry name" value="SpoIID_LytB"/>
    <property type="match status" value="1"/>
</dbReference>
<evidence type="ECO:0000313" key="2">
    <source>
        <dbReference type="EMBL" id="HIR40747.1"/>
    </source>
</evidence>
<reference evidence="2" key="1">
    <citation type="submission" date="2020-10" db="EMBL/GenBank/DDBJ databases">
        <authorList>
            <person name="Gilroy R."/>
        </authorList>
    </citation>
    <scope>NUCLEOTIDE SEQUENCE</scope>
    <source>
        <strain evidence="2">CHK184-25365</strain>
    </source>
</reference>
<dbReference type="PROSITE" id="PS51257">
    <property type="entry name" value="PROKAR_LIPOPROTEIN"/>
    <property type="match status" value="1"/>
</dbReference>
<proteinExistence type="predicted"/>
<evidence type="ECO:0000259" key="1">
    <source>
        <dbReference type="Pfam" id="PF08486"/>
    </source>
</evidence>
<dbReference type="InterPro" id="IPR013693">
    <property type="entry name" value="SpoIID/LytB_N"/>
</dbReference>
<organism evidence="2 3">
    <name type="scientific">Candidatus Egerieicola pullicola</name>
    <dbReference type="NCBI Taxonomy" id="2840775"/>
    <lineage>
        <taxon>Bacteria</taxon>
        <taxon>Bacillati</taxon>
        <taxon>Bacillota</taxon>
        <taxon>Clostridia</taxon>
        <taxon>Eubacteriales</taxon>
        <taxon>Oscillospiraceae</taxon>
        <taxon>Oscillospiraceae incertae sedis</taxon>
        <taxon>Candidatus Egerieicola</taxon>
    </lineage>
</organism>
<protein>
    <submittedName>
        <fullName evidence="2">SpoIID/LytB domain-containing protein</fullName>
    </submittedName>
</protein>
<comment type="caution">
    <text evidence="2">The sequence shown here is derived from an EMBL/GenBank/DDBJ whole genome shotgun (WGS) entry which is preliminary data.</text>
</comment>
<dbReference type="EMBL" id="DVGY01000066">
    <property type="protein sequence ID" value="HIR40747.1"/>
    <property type="molecule type" value="Genomic_DNA"/>
</dbReference>
<name>A0A9D1AHW7_9FIRM</name>
<dbReference type="GO" id="GO:0030435">
    <property type="term" value="P:sporulation resulting in formation of a cellular spore"/>
    <property type="evidence" value="ECO:0007669"/>
    <property type="project" value="InterPro"/>
</dbReference>
<dbReference type="Pfam" id="PF08486">
    <property type="entry name" value="SpoIID"/>
    <property type="match status" value="1"/>
</dbReference>